<keyword evidence="1" id="KW-0472">Membrane</keyword>
<keyword evidence="3" id="KW-1185">Reference proteome</keyword>
<name>G8X9S1_FLACA</name>
<keyword evidence="1" id="KW-1133">Transmembrane helix</keyword>
<dbReference type="RefSeq" id="WP_014166530.1">
    <property type="nucleotide sequence ID" value="NC_016510.2"/>
</dbReference>
<evidence type="ECO:0000313" key="3">
    <source>
        <dbReference type="Proteomes" id="UP000005638"/>
    </source>
</evidence>
<proteinExistence type="predicted"/>
<dbReference type="KEGG" id="fco:FCOL_12350"/>
<evidence type="ECO:0000313" key="2">
    <source>
        <dbReference type="EMBL" id="AEW87269.1"/>
    </source>
</evidence>
<protein>
    <submittedName>
        <fullName evidence="2">Uncharacterized protein</fullName>
    </submittedName>
</protein>
<reference evidence="2 3" key="1">
    <citation type="journal article" date="2012" name="J. Bacteriol.">
        <title>Genome Sequence of the Fish Pathogen Flavobacterium columnare ATCC 49512.</title>
        <authorList>
            <person name="Tekedar H.C."/>
            <person name="Karsi A."/>
            <person name="Gillaspy A.F."/>
            <person name="Dyer D.W."/>
            <person name="Benton N.R."/>
            <person name="Zaitshik J."/>
            <person name="Vamenta S."/>
            <person name="Banes M.M."/>
            <person name="Gulsoy N."/>
            <person name="Aboko-Cole M."/>
            <person name="Waldbieser G.C."/>
            <person name="Lawrence M.L."/>
        </authorList>
    </citation>
    <scope>NUCLEOTIDE SEQUENCE [LARGE SCALE GENOMIC DNA]</scope>
    <source>
        <strain evidence="3">ATCC 49512 / CIP 103533 / TG 44/87</strain>
    </source>
</reference>
<dbReference type="HOGENOM" id="CLU_1466158_0_0_10"/>
<dbReference type="AlphaFoldDB" id="G8X9S1"/>
<dbReference type="Proteomes" id="UP000005638">
    <property type="component" value="Chromosome"/>
</dbReference>
<keyword evidence="1" id="KW-0812">Transmembrane</keyword>
<gene>
    <name evidence="2" type="ordered locus">FCOL_12350</name>
</gene>
<feature type="transmembrane region" description="Helical" evidence="1">
    <location>
        <begin position="6"/>
        <end position="27"/>
    </location>
</feature>
<accession>G8X9S1</accession>
<evidence type="ECO:0000256" key="1">
    <source>
        <dbReference type="SAM" id="Phobius"/>
    </source>
</evidence>
<dbReference type="EMBL" id="CP003222">
    <property type="protein sequence ID" value="AEW87269.1"/>
    <property type="molecule type" value="Genomic_DNA"/>
</dbReference>
<organism evidence="2 3">
    <name type="scientific">Flavobacterium columnare (strain ATCC 49512 / CIP 103533 / TG 44/87)</name>
    <dbReference type="NCBI Taxonomy" id="1041826"/>
    <lineage>
        <taxon>Bacteria</taxon>
        <taxon>Pseudomonadati</taxon>
        <taxon>Bacteroidota</taxon>
        <taxon>Flavobacteriia</taxon>
        <taxon>Flavobacteriales</taxon>
        <taxon>Flavobacteriaceae</taxon>
        <taxon>Flavobacterium</taxon>
    </lineage>
</organism>
<dbReference type="eggNOG" id="ENOG5030QVC">
    <property type="taxonomic scope" value="Bacteria"/>
</dbReference>
<sequence length="184" mass="21894">MNNINPTTIIAIYGALISTILFVYRFLERKELKRNLIVDISSKVKRNIDNELIEGRRGGWFLVVTITNRAKTTTYIDRYFFKSYNHRLIPSPYCGFDFKNGKKKNDEEFPIKLEHGEKFIIEYPLTNYGGINGDDNMERIRKMAESYKYMEAYCSDTLEKWHKGTRFNIEMFCRHFDLVEENLK</sequence>